<accession>A0A1H7A984</accession>
<name>A0A1H7A984_9PSED</name>
<sequence>MFIRLTRPLIVAVATLTLGGCKDVFLGDSTPDWALINTSKIQAAVREVVKEQNPYPADIDDKYQAKQQEYSRINEQISELKRSSMQRCMGQQNGAGARRFEGSVPQAITSVASPELHACIKSIETDQLILDLKAKAKTFTELEQRRREHDIKVQKIMDETIRQAVATYAVKNDLALIITNEPSIAYNKANQVLDVTGGVITQALSQQEASQ</sequence>
<gene>
    <name evidence="1" type="ORF">SAMN05216201_11242</name>
</gene>
<dbReference type="EMBL" id="FNZE01000012">
    <property type="protein sequence ID" value="SEJ61044.1"/>
    <property type="molecule type" value="Genomic_DNA"/>
</dbReference>
<keyword evidence="2" id="KW-1185">Reference proteome</keyword>
<proteinExistence type="predicted"/>
<dbReference type="RefSeq" id="WP_090312287.1">
    <property type="nucleotide sequence ID" value="NZ_FNZE01000012.1"/>
</dbReference>
<evidence type="ECO:0000313" key="1">
    <source>
        <dbReference type="EMBL" id="SEJ61044.1"/>
    </source>
</evidence>
<evidence type="ECO:0008006" key="3">
    <source>
        <dbReference type="Google" id="ProtNLM"/>
    </source>
</evidence>
<protein>
    <recommendedName>
        <fullName evidence="3">Outer membrane protein</fullName>
    </recommendedName>
</protein>
<organism evidence="1 2">
    <name type="scientific">Pseudomonas linyingensis</name>
    <dbReference type="NCBI Taxonomy" id="915471"/>
    <lineage>
        <taxon>Bacteria</taxon>
        <taxon>Pseudomonadati</taxon>
        <taxon>Pseudomonadota</taxon>
        <taxon>Gammaproteobacteria</taxon>
        <taxon>Pseudomonadales</taxon>
        <taxon>Pseudomonadaceae</taxon>
        <taxon>Pseudomonas</taxon>
    </lineage>
</organism>
<dbReference type="Proteomes" id="UP000242930">
    <property type="component" value="Unassembled WGS sequence"/>
</dbReference>
<dbReference type="AlphaFoldDB" id="A0A1H7A984"/>
<evidence type="ECO:0000313" key="2">
    <source>
        <dbReference type="Proteomes" id="UP000242930"/>
    </source>
</evidence>
<dbReference type="PROSITE" id="PS51257">
    <property type="entry name" value="PROKAR_LIPOPROTEIN"/>
    <property type="match status" value="1"/>
</dbReference>
<reference evidence="2" key="1">
    <citation type="submission" date="2016-10" db="EMBL/GenBank/DDBJ databases">
        <authorList>
            <person name="Varghese N."/>
            <person name="Submissions S."/>
        </authorList>
    </citation>
    <scope>NUCLEOTIDE SEQUENCE [LARGE SCALE GENOMIC DNA]</scope>
    <source>
        <strain evidence="2">LMG 25967</strain>
    </source>
</reference>
<dbReference type="OrthoDB" id="6860393at2"/>